<gene>
    <name evidence="1" type="ORF">HNR72_002763</name>
</gene>
<protein>
    <submittedName>
        <fullName evidence="1">Uncharacterized protein</fullName>
    </submittedName>
</protein>
<sequence length="62" mass="6781">MSGREYPSSVDASWAAAFERMAGHCMTCPTCTATDDRAANLRLTCPEAVRLSRECRDARRGA</sequence>
<comment type="caution">
    <text evidence="1">The sequence shown here is derived from an EMBL/GenBank/DDBJ whole genome shotgun (WGS) entry which is preliminary data.</text>
</comment>
<keyword evidence="2" id="KW-1185">Reference proteome</keyword>
<accession>A0AA89TTA1</accession>
<organism evidence="1 2">
    <name type="scientific">Streptomyces collinus</name>
    <dbReference type="NCBI Taxonomy" id="42684"/>
    <lineage>
        <taxon>Bacteria</taxon>
        <taxon>Bacillati</taxon>
        <taxon>Actinomycetota</taxon>
        <taxon>Actinomycetes</taxon>
        <taxon>Kitasatosporales</taxon>
        <taxon>Streptomycetaceae</taxon>
        <taxon>Streptomyces</taxon>
    </lineage>
</organism>
<proteinExistence type="predicted"/>
<evidence type="ECO:0000313" key="2">
    <source>
        <dbReference type="Proteomes" id="UP000579531"/>
    </source>
</evidence>
<dbReference type="AlphaFoldDB" id="A0AA89TTA1"/>
<dbReference type="Proteomes" id="UP000579531">
    <property type="component" value="Unassembled WGS sequence"/>
</dbReference>
<evidence type="ECO:0000313" key="1">
    <source>
        <dbReference type="EMBL" id="MBB5811735.1"/>
    </source>
</evidence>
<reference evidence="1 2" key="1">
    <citation type="submission" date="2020-08" db="EMBL/GenBank/DDBJ databases">
        <title>Sequencing the genomes of 1000 actinobacteria strains.</title>
        <authorList>
            <person name="Klenk H.-P."/>
        </authorList>
    </citation>
    <scope>NUCLEOTIDE SEQUENCE [LARGE SCALE GENOMIC DNA]</scope>
    <source>
        <strain evidence="1 2">DSM 40129</strain>
    </source>
</reference>
<name>A0AA89TTA1_STRCU</name>
<dbReference type="EMBL" id="JACHLX010000001">
    <property type="protein sequence ID" value="MBB5811735.1"/>
    <property type="molecule type" value="Genomic_DNA"/>
</dbReference>